<comment type="caution">
    <text evidence="3">The sequence shown here is derived from an EMBL/GenBank/DDBJ whole genome shotgun (WGS) entry which is preliminary data.</text>
</comment>
<proteinExistence type="inferred from homology"/>
<dbReference type="Proteomes" id="UP000237749">
    <property type="component" value="Unassembled WGS sequence"/>
</dbReference>
<dbReference type="RefSeq" id="WP_104439573.1">
    <property type="nucleotide sequence ID" value="NZ_PTJA01000018.1"/>
</dbReference>
<dbReference type="OrthoDB" id="9801098at2"/>
<organism evidence="3 4">
    <name type="scientific">Lacrimispora xylanisolvens</name>
    <dbReference type="NCBI Taxonomy" id="384636"/>
    <lineage>
        <taxon>Bacteria</taxon>
        <taxon>Bacillati</taxon>
        <taxon>Bacillota</taxon>
        <taxon>Clostridia</taxon>
        <taxon>Lachnospirales</taxon>
        <taxon>Lachnospiraceae</taxon>
        <taxon>Lacrimispora</taxon>
    </lineage>
</organism>
<evidence type="ECO:0000313" key="4">
    <source>
        <dbReference type="Proteomes" id="UP000237749"/>
    </source>
</evidence>
<dbReference type="AlphaFoldDB" id="A0A2S6HG69"/>
<name>A0A2S6HG69_9FIRM</name>
<dbReference type="EC" id="3.2.2.n1" evidence="2"/>
<protein>
    <recommendedName>
        <fullName evidence="2">Cytokinin riboside 5'-monophosphate phosphoribohydrolase</fullName>
        <ecNumber evidence="2">3.2.2.n1</ecNumber>
    </recommendedName>
</protein>
<dbReference type="PANTHER" id="PTHR31223:SF70">
    <property type="entry name" value="LOG FAMILY PROTEIN YJL055W"/>
    <property type="match status" value="1"/>
</dbReference>
<sequence length="196" mass="21391">MKKVCVYSGSNLGNKEEYKDCARMLGKILGESGMELIYGGSNVGLMGELAQEVLENGGKATGVIPAGLFPGQIINQDLTLLIEVKDMHERKKTMADLADAFIALPGGIGTYEELFEVLSWSQLGIHKKPVGLLNVAHFFDPLLNMIDVAIGEGFMNPSNKGLLLVDTHPQGLIEKMKNYSSPDLGVKWKQLSERKI</sequence>
<dbReference type="Pfam" id="PF03641">
    <property type="entry name" value="Lysine_decarbox"/>
    <property type="match status" value="1"/>
</dbReference>
<comment type="similarity">
    <text evidence="1 2">Belongs to the LOG family.</text>
</comment>
<keyword evidence="4" id="KW-1185">Reference proteome</keyword>
<reference evidence="3 4" key="1">
    <citation type="submission" date="2018-02" db="EMBL/GenBank/DDBJ databases">
        <title>Genomic Encyclopedia of Archaeal and Bacterial Type Strains, Phase II (KMG-II): from individual species to whole genera.</title>
        <authorList>
            <person name="Goeker M."/>
        </authorList>
    </citation>
    <scope>NUCLEOTIDE SEQUENCE [LARGE SCALE GENOMIC DNA]</scope>
    <source>
        <strain evidence="3 4">DSM 3808</strain>
    </source>
</reference>
<evidence type="ECO:0000256" key="1">
    <source>
        <dbReference type="ARBA" id="ARBA00006763"/>
    </source>
</evidence>
<accession>A0A2S6HG69</accession>
<dbReference type="SUPFAM" id="SSF102405">
    <property type="entry name" value="MCP/YpsA-like"/>
    <property type="match status" value="1"/>
</dbReference>
<dbReference type="EMBL" id="PTJA01000018">
    <property type="protein sequence ID" value="PPK76383.1"/>
    <property type="molecule type" value="Genomic_DNA"/>
</dbReference>
<keyword evidence="2" id="KW-0203">Cytokinin biosynthesis</keyword>
<dbReference type="InterPro" id="IPR005269">
    <property type="entry name" value="LOG"/>
</dbReference>
<dbReference type="GO" id="GO:0016799">
    <property type="term" value="F:hydrolase activity, hydrolyzing N-glycosyl compounds"/>
    <property type="evidence" value="ECO:0007669"/>
    <property type="project" value="TreeGrafter"/>
</dbReference>
<dbReference type="Gene3D" id="3.40.50.450">
    <property type="match status" value="1"/>
</dbReference>
<keyword evidence="2" id="KW-0378">Hydrolase</keyword>
<dbReference type="InterPro" id="IPR031100">
    <property type="entry name" value="LOG_fam"/>
</dbReference>
<dbReference type="GO" id="GO:0005829">
    <property type="term" value="C:cytosol"/>
    <property type="evidence" value="ECO:0007669"/>
    <property type="project" value="TreeGrafter"/>
</dbReference>
<dbReference type="NCBIfam" id="TIGR00730">
    <property type="entry name" value="Rossman fold protein, TIGR00730 family"/>
    <property type="match status" value="1"/>
</dbReference>
<gene>
    <name evidence="3" type="ORF">BXY41_11873</name>
</gene>
<evidence type="ECO:0000256" key="2">
    <source>
        <dbReference type="RuleBase" id="RU363015"/>
    </source>
</evidence>
<dbReference type="PANTHER" id="PTHR31223">
    <property type="entry name" value="LOG FAMILY PROTEIN YJL055W"/>
    <property type="match status" value="1"/>
</dbReference>
<dbReference type="GO" id="GO:0009691">
    <property type="term" value="P:cytokinin biosynthetic process"/>
    <property type="evidence" value="ECO:0007669"/>
    <property type="project" value="UniProtKB-UniRule"/>
</dbReference>
<evidence type="ECO:0000313" key="3">
    <source>
        <dbReference type="EMBL" id="PPK76383.1"/>
    </source>
</evidence>